<protein>
    <submittedName>
        <fullName evidence="2">Uncharacterized protein LOC105644854 isoform X2</fullName>
    </submittedName>
    <submittedName>
        <fullName evidence="3">Uncharacterized protein LOC8286754</fullName>
    </submittedName>
</protein>
<dbReference type="EMBL" id="GGEC01048035">
    <property type="protein sequence ID" value="MBX28519.1"/>
    <property type="molecule type" value="Transcribed_RNA"/>
</dbReference>
<organism evidence="2">
    <name type="scientific">Rhizophora mucronata</name>
    <name type="common">Asiatic mangrove</name>
    <dbReference type="NCBI Taxonomy" id="61149"/>
    <lineage>
        <taxon>Eukaryota</taxon>
        <taxon>Viridiplantae</taxon>
        <taxon>Streptophyta</taxon>
        <taxon>Embryophyta</taxon>
        <taxon>Tracheophyta</taxon>
        <taxon>Spermatophyta</taxon>
        <taxon>Magnoliopsida</taxon>
        <taxon>eudicotyledons</taxon>
        <taxon>Gunneridae</taxon>
        <taxon>Pentapetalae</taxon>
        <taxon>rosids</taxon>
        <taxon>fabids</taxon>
        <taxon>Malpighiales</taxon>
        <taxon>Rhizophoraceae</taxon>
        <taxon>Rhizophora</taxon>
    </lineage>
</organism>
<feature type="transmembrane region" description="Helical" evidence="1">
    <location>
        <begin position="164"/>
        <end position="188"/>
    </location>
</feature>
<reference evidence="2" key="1">
    <citation type="submission" date="2018-02" db="EMBL/GenBank/DDBJ databases">
        <title>Rhizophora mucronata_Transcriptome.</title>
        <authorList>
            <person name="Meera S.P."/>
            <person name="Sreeshan A."/>
            <person name="Augustine A."/>
        </authorList>
    </citation>
    <scope>NUCLEOTIDE SEQUENCE</scope>
    <source>
        <tissue evidence="2">Leaf</tissue>
    </source>
</reference>
<accession>A0A2P2ME80</accession>
<evidence type="ECO:0000313" key="3">
    <source>
        <dbReference type="EMBL" id="MBX28519.1"/>
    </source>
</evidence>
<proteinExistence type="predicted"/>
<keyword evidence="1" id="KW-1133">Transmembrane helix</keyword>
<dbReference type="EMBL" id="GGEC01048023">
    <property type="protein sequence ID" value="MBX28507.1"/>
    <property type="molecule type" value="Transcribed_RNA"/>
</dbReference>
<evidence type="ECO:0000256" key="1">
    <source>
        <dbReference type="SAM" id="Phobius"/>
    </source>
</evidence>
<evidence type="ECO:0000313" key="2">
    <source>
        <dbReference type="EMBL" id="MBX28507.1"/>
    </source>
</evidence>
<keyword evidence="1" id="KW-0472">Membrane</keyword>
<dbReference type="AlphaFoldDB" id="A0A2P2ME80"/>
<feature type="transmembrane region" description="Helical" evidence="1">
    <location>
        <begin position="112"/>
        <end position="143"/>
    </location>
</feature>
<keyword evidence="1" id="KW-0812">Transmembrane</keyword>
<sequence length="255" mass="28859">MMTQKINCCRKAAYLCLPSGFIPNQVMPRWICVLQLLCHLETPMTLIKKMDGAWMALRTRRIGGELLLIVRVAAAGVKRRGKLAYLVLEEIAEKQTAVLMVFPSEKQWRVEFYLPLIGGMMVVIGILGMKHVVIANGHLGGVLKTRTRNHGSIRRLMQKKRRKMFKMTINLLWVAAVPLLNVIQIHVINGGHDIEWRFILVGLVPTVLHQDLVLREDVLKAQIWGSLLDAEGQMQLVGVPLQPPLVPLTRTKMEL</sequence>
<name>A0A2P2ME80_RHIMU</name>